<dbReference type="Pfam" id="PF00550">
    <property type="entry name" value="PP-binding"/>
    <property type="match status" value="1"/>
</dbReference>
<reference evidence="6 7" key="1">
    <citation type="submission" date="2020-07" db="EMBL/GenBank/DDBJ databases">
        <title>Genomic Encyclopedia of Type Strains, Phase IV (KMG-IV): sequencing the most valuable type-strain genomes for metagenomic binning, comparative biology and taxonomic classification.</title>
        <authorList>
            <person name="Goeker M."/>
        </authorList>
    </citation>
    <scope>NUCLEOTIDE SEQUENCE [LARGE SCALE GENOMIC DNA]</scope>
    <source>
        <strain evidence="6 7">DSM 45533</strain>
    </source>
</reference>
<dbReference type="RefSeq" id="WP_181611635.1">
    <property type="nucleotide sequence ID" value="NZ_BAABAM010000003.1"/>
</dbReference>
<dbReference type="PROSITE" id="PS50075">
    <property type="entry name" value="CARRIER"/>
    <property type="match status" value="1"/>
</dbReference>
<comment type="caution">
    <text evidence="6">The sequence shown here is derived from an EMBL/GenBank/DDBJ whole genome shotgun (WGS) entry which is preliminary data.</text>
</comment>
<dbReference type="CDD" id="cd19531">
    <property type="entry name" value="LCL_NRPS-like"/>
    <property type="match status" value="1"/>
</dbReference>
<keyword evidence="4" id="KW-0436">Ligase</keyword>
<name>A0A7W0CKN8_9ACTN</name>
<dbReference type="Gene3D" id="3.30.300.30">
    <property type="match status" value="1"/>
</dbReference>
<organism evidence="6 7">
    <name type="scientific">Nonomuraea soli</name>
    <dbReference type="NCBI Taxonomy" id="1032476"/>
    <lineage>
        <taxon>Bacteria</taxon>
        <taxon>Bacillati</taxon>
        <taxon>Actinomycetota</taxon>
        <taxon>Actinomycetes</taxon>
        <taxon>Streptosporangiales</taxon>
        <taxon>Streptosporangiaceae</taxon>
        <taxon>Nonomuraea</taxon>
    </lineage>
</organism>
<dbReference type="InterPro" id="IPR009081">
    <property type="entry name" value="PP-bd_ACP"/>
</dbReference>
<dbReference type="Pfam" id="PF13193">
    <property type="entry name" value="AMP-binding_C"/>
    <property type="match status" value="1"/>
</dbReference>
<dbReference type="SUPFAM" id="SSF51735">
    <property type="entry name" value="NAD(P)-binding Rossmann-fold domains"/>
    <property type="match status" value="1"/>
</dbReference>
<dbReference type="FunFam" id="1.10.1200.10:FF:000016">
    <property type="entry name" value="Non-ribosomal peptide synthase"/>
    <property type="match status" value="1"/>
</dbReference>
<dbReference type="GO" id="GO:0008610">
    <property type="term" value="P:lipid biosynthetic process"/>
    <property type="evidence" value="ECO:0007669"/>
    <property type="project" value="UniProtKB-ARBA"/>
</dbReference>
<dbReference type="InterPro" id="IPR042099">
    <property type="entry name" value="ANL_N_sf"/>
</dbReference>
<keyword evidence="7" id="KW-1185">Reference proteome</keyword>
<dbReference type="EMBL" id="JACDUR010000004">
    <property type="protein sequence ID" value="MBA2892923.1"/>
    <property type="molecule type" value="Genomic_DNA"/>
</dbReference>
<dbReference type="PANTHER" id="PTHR45527:SF1">
    <property type="entry name" value="FATTY ACID SYNTHASE"/>
    <property type="match status" value="1"/>
</dbReference>
<proteinExistence type="predicted"/>
<evidence type="ECO:0000256" key="3">
    <source>
        <dbReference type="ARBA" id="ARBA00022553"/>
    </source>
</evidence>
<dbReference type="InterPro" id="IPR036736">
    <property type="entry name" value="ACP-like_sf"/>
</dbReference>
<dbReference type="InterPro" id="IPR045851">
    <property type="entry name" value="AMP-bd_C_sf"/>
</dbReference>
<dbReference type="InterPro" id="IPR025110">
    <property type="entry name" value="AMP-bd_C"/>
</dbReference>
<dbReference type="InterPro" id="IPR023213">
    <property type="entry name" value="CAT-like_dom_sf"/>
</dbReference>
<dbReference type="Pfam" id="PF00668">
    <property type="entry name" value="Condensation"/>
    <property type="match status" value="1"/>
</dbReference>
<dbReference type="GO" id="GO:0044550">
    <property type="term" value="P:secondary metabolite biosynthetic process"/>
    <property type="evidence" value="ECO:0007669"/>
    <property type="project" value="TreeGrafter"/>
</dbReference>
<keyword evidence="2" id="KW-0596">Phosphopantetheine</keyword>
<dbReference type="PROSITE" id="PS00455">
    <property type="entry name" value="AMP_BINDING"/>
    <property type="match status" value="1"/>
</dbReference>
<evidence type="ECO:0000256" key="1">
    <source>
        <dbReference type="ARBA" id="ARBA00001957"/>
    </source>
</evidence>
<evidence type="ECO:0000313" key="6">
    <source>
        <dbReference type="EMBL" id="MBA2892923.1"/>
    </source>
</evidence>
<dbReference type="PANTHER" id="PTHR45527">
    <property type="entry name" value="NONRIBOSOMAL PEPTIDE SYNTHETASE"/>
    <property type="match status" value="1"/>
</dbReference>
<dbReference type="GO" id="GO:0031177">
    <property type="term" value="F:phosphopantetheine binding"/>
    <property type="evidence" value="ECO:0007669"/>
    <property type="project" value="TreeGrafter"/>
</dbReference>
<dbReference type="SUPFAM" id="SSF52777">
    <property type="entry name" value="CoA-dependent acyltransferases"/>
    <property type="match status" value="2"/>
</dbReference>
<protein>
    <submittedName>
        <fullName evidence="6">Amino acid adenylation domain-containing protein/thioester reductase-like protein</fullName>
    </submittedName>
</protein>
<evidence type="ECO:0000259" key="5">
    <source>
        <dbReference type="PROSITE" id="PS50075"/>
    </source>
</evidence>
<feature type="domain" description="Carrier" evidence="5">
    <location>
        <begin position="935"/>
        <end position="1010"/>
    </location>
</feature>
<dbReference type="Gene3D" id="3.40.50.12780">
    <property type="entry name" value="N-terminal domain of ligase-like"/>
    <property type="match status" value="1"/>
</dbReference>
<dbReference type="Pfam" id="PF07993">
    <property type="entry name" value="NAD_binding_4"/>
    <property type="match status" value="1"/>
</dbReference>
<dbReference type="GO" id="GO:0043041">
    <property type="term" value="P:amino acid activation for nonribosomal peptide biosynthetic process"/>
    <property type="evidence" value="ECO:0007669"/>
    <property type="project" value="TreeGrafter"/>
</dbReference>
<dbReference type="InterPro" id="IPR036291">
    <property type="entry name" value="NAD(P)-bd_dom_sf"/>
</dbReference>
<dbReference type="GO" id="GO:0005737">
    <property type="term" value="C:cytoplasm"/>
    <property type="evidence" value="ECO:0007669"/>
    <property type="project" value="TreeGrafter"/>
</dbReference>
<dbReference type="InterPro" id="IPR001242">
    <property type="entry name" value="Condensation_dom"/>
</dbReference>
<comment type="cofactor">
    <cofactor evidence="1">
        <name>pantetheine 4'-phosphate</name>
        <dbReference type="ChEBI" id="CHEBI:47942"/>
    </cofactor>
</comment>
<dbReference type="InterPro" id="IPR010071">
    <property type="entry name" value="AA_adenyl_dom"/>
</dbReference>
<dbReference type="SUPFAM" id="SSF56801">
    <property type="entry name" value="Acetyl-CoA synthetase-like"/>
    <property type="match status" value="1"/>
</dbReference>
<sequence length="1384" mass="145594">MTTVVLSPEQERLWFLQQAGLGGEAYLVWAAHRLSGALDVPLLGQAVGALVERHPALRTAVAAGADGRPEGRVCPAVDVPFEVAPPATEEEARQLVDAFVAEPFSLARAPLVRVLLVPLGEGEHILALAAHHLACDGPSLEVLVDELYRLYGGETLPPPPAVSPQPGDPEAERAYWRERLAGAPAVLDLPLDRPRQDRPGSRGARHVLPLPQELVDGLAVAAKETRTSAFMLVLAAVAVVLGRFADEEDVVVGSPVSNREHPGAVGMFVNTLALRADLGGDPTLGELVRQVRRTVLGALTHRRLPFDEVVELSGVARDLRHNPLFQVMLVVDLPGEGVRDVPGLEVAPYALPAPAARFDLTVVASLGATGTLAFDYAAELFDEATVARMAEHLVSVLGALAGERDRRLGELTFPGSAPSTWPHGAFAAVEPVHEQFARRAAADPLAPALIGDGPPLAYGTLERRANHLAHRLRALGVTAGETVAVLLPAGADALVAILGVLRAGGAYVPLDPGQPAARLADLIADAGCRAVIEAEIGAAIGAEIGGDNGAEIGAAIGGEAGTAITVDDREAAHPPPPAAADLAYVIYTSGSTGRPKGVAVTHDSLARLTEAFRDVHDCFAPGQRVLMIPPLTFDASAGDLFPALTGGAALVVHPDPAELDGPGLVDFCARHGVTAVDTASALWRKWTEELGPVPADWPVTTMMVGGERVPADSLRAWARKTGGKIAFYNHYGPTEATVCATVHRTVDGGDTAVSLPIGRPLPHVRAHVLDRHGRRVPTGVRGELHLGGPCLARGYVGSPELTRAAFVPDPFSGGLMYRTGDLVRQDADGVLHFLGRADRQIKLRGRRIEPGEVESALAAHPAVRDSAVVARDELLIAYVTGHRTGDLRDFLRERLPGHLVPAAFVWMDTIPLTAHGKVDEAALPAPVLGAAVYEPPSGRIERVLAGIWERRLGAERVGRHDGFFEAGGHSLLAASVVADIERELGARLPIAALFAARDLATLAASLTSNGPASTRVGPDSDRVGPDSDRAELAADLVVPADIRPGPSRTGPPRRILLTGATGFLGPHVLEELSRHDGLRVRCLTLDGTAPGGTEAVRGDLTRPLLGLPPSAFEELAEETDLVVHLARQVSFVLPYGRLRAVNVTGMAGILRLAATGPVTPVHTVSTLGVFLGHPGTVTERSVPGEPRSGGYYLSRWAGERLAITAGERGLPVTLHRPARVGPHSRTGRWSPGDHLARMIIASAQLGLVPDLAHEEDLLPADHLAQAVVRHALAGSTATLHHFNGLTVGYPQIAAVLTQAGAPVDLVPWHTWLAAARGRTDLAVTPLLPSFTDEPPPARRPRFDCRATLAATGLPGPPSARDLLALAVERFAADGLLERVPSCRG</sequence>
<gene>
    <name evidence="6" type="ORF">HNR30_004277</name>
</gene>
<dbReference type="CDD" id="cd05930">
    <property type="entry name" value="A_NRPS"/>
    <property type="match status" value="1"/>
</dbReference>
<dbReference type="Proteomes" id="UP000530928">
    <property type="component" value="Unassembled WGS sequence"/>
</dbReference>
<accession>A0A7W0CKN8</accession>
<dbReference type="InterPro" id="IPR013120">
    <property type="entry name" value="FAR_NAD-bd"/>
</dbReference>
<evidence type="ECO:0000313" key="7">
    <source>
        <dbReference type="Proteomes" id="UP000530928"/>
    </source>
</evidence>
<dbReference type="NCBIfam" id="TIGR01733">
    <property type="entry name" value="AA-adenyl-dom"/>
    <property type="match status" value="1"/>
</dbReference>
<evidence type="ECO:0000256" key="2">
    <source>
        <dbReference type="ARBA" id="ARBA00022450"/>
    </source>
</evidence>
<dbReference type="GO" id="GO:0072330">
    <property type="term" value="P:monocarboxylic acid biosynthetic process"/>
    <property type="evidence" value="ECO:0007669"/>
    <property type="project" value="UniProtKB-ARBA"/>
</dbReference>
<dbReference type="Gene3D" id="1.10.1200.10">
    <property type="entry name" value="ACP-like"/>
    <property type="match status" value="1"/>
</dbReference>
<dbReference type="GO" id="GO:0016874">
    <property type="term" value="F:ligase activity"/>
    <property type="evidence" value="ECO:0007669"/>
    <property type="project" value="UniProtKB-KW"/>
</dbReference>
<dbReference type="SUPFAM" id="SSF47336">
    <property type="entry name" value="ACP-like"/>
    <property type="match status" value="1"/>
</dbReference>
<keyword evidence="3" id="KW-0597">Phosphoprotein</keyword>
<dbReference type="Gene3D" id="3.30.559.10">
    <property type="entry name" value="Chloramphenicol acetyltransferase-like domain"/>
    <property type="match status" value="1"/>
</dbReference>
<evidence type="ECO:0000256" key="4">
    <source>
        <dbReference type="ARBA" id="ARBA00022598"/>
    </source>
</evidence>
<dbReference type="InterPro" id="IPR020845">
    <property type="entry name" value="AMP-binding_CS"/>
</dbReference>
<dbReference type="InterPro" id="IPR000873">
    <property type="entry name" value="AMP-dep_synth/lig_dom"/>
</dbReference>
<dbReference type="Gene3D" id="3.40.50.720">
    <property type="entry name" value="NAD(P)-binding Rossmann-like Domain"/>
    <property type="match status" value="1"/>
</dbReference>
<dbReference type="Gene3D" id="3.30.559.30">
    <property type="entry name" value="Nonribosomal peptide synthetase, condensation domain"/>
    <property type="match status" value="1"/>
</dbReference>
<dbReference type="Pfam" id="PF00501">
    <property type="entry name" value="AMP-binding"/>
    <property type="match status" value="1"/>
</dbReference>